<evidence type="ECO:0000313" key="3">
    <source>
        <dbReference type="Proteomes" id="UP001589906"/>
    </source>
</evidence>
<proteinExistence type="predicted"/>
<accession>A0ABV6R3Q2</accession>
<dbReference type="Pfam" id="PF09537">
    <property type="entry name" value="DUF2383"/>
    <property type="match status" value="1"/>
</dbReference>
<name>A0ABV6R3Q2_9CAUL</name>
<reference evidence="2 3" key="1">
    <citation type="submission" date="2024-09" db="EMBL/GenBank/DDBJ databases">
        <authorList>
            <person name="Sun Q."/>
            <person name="Mori K."/>
        </authorList>
    </citation>
    <scope>NUCLEOTIDE SEQUENCE [LARGE SCALE GENOMIC DNA]</scope>
    <source>
        <strain evidence="2 3">NCAIM B.02621</strain>
    </source>
</reference>
<dbReference type="InterPro" id="IPR019052">
    <property type="entry name" value="DUF2383"/>
</dbReference>
<dbReference type="InterPro" id="IPR011971">
    <property type="entry name" value="CHP02284"/>
</dbReference>
<evidence type="ECO:0000313" key="2">
    <source>
        <dbReference type="EMBL" id="MFC0634076.1"/>
    </source>
</evidence>
<dbReference type="Gene3D" id="1.20.1260.10">
    <property type="match status" value="1"/>
</dbReference>
<dbReference type="RefSeq" id="WP_376836064.1">
    <property type="nucleotide sequence ID" value="NZ_JBHLSW010000006.1"/>
</dbReference>
<keyword evidence="3" id="KW-1185">Reference proteome</keyword>
<gene>
    <name evidence="2" type="ORF">ACFFGE_09315</name>
</gene>
<sequence length="167" mass="18672">MARLDRDAHELQVLNALIAATMDSADAYGEAARETENPQLRGLFEQRGFERRQVAAGLRLAVRRLGGRPQPDGSLLGKARRAWMDVRHALLRQDRVTVHEVEAAEDAVKDRFERALADTRLSPAAREVIERNYAPVRRTHDEMRALKHRMKAAGTDAVPPLPRAGPA</sequence>
<organism evidence="2 3">
    <name type="scientific">Brevundimonas balnearis</name>
    <dbReference type="NCBI Taxonomy" id="1572858"/>
    <lineage>
        <taxon>Bacteria</taxon>
        <taxon>Pseudomonadati</taxon>
        <taxon>Pseudomonadota</taxon>
        <taxon>Alphaproteobacteria</taxon>
        <taxon>Caulobacterales</taxon>
        <taxon>Caulobacteraceae</taxon>
        <taxon>Brevundimonas</taxon>
    </lineage>
</organism>
<protein>
    <submittedName>
        <fullName evidence="2">PA2169 family four-helix-bundle protein</fullName>
    </submittedName>
</protein>
<evidence type="ECO:0000259" key="1">
    <source>
        <dbReference type="Pfam" id="PF09537"/>
    </source>
</evidence>
<comment type="caution">
    <text evidence="2">The sequence shown here is derived from an EMBL/GenBank/DDBJ whole genome shotgun (WGS) entry which is preliminary data.</text>
</comment>
<dbReference type="InterPro" id="IPR016920">
    <property type="entry name" value="UCP029477"/>
</dbReference>
<dbReference type="EMBL" id="JBHLSW010000006">
    <property type="protein sequence ID" value="MFC0634076.1"/>
    <property type="molecule type" value="Genomic_DNA"/>
</dbReference>
<feature type="domain" description="DUF2383" evidence="1">
    <location>
        <begin position="11"/>
        <end position="117"/>
    </location>
</feature>
<dbReference type="Proteomes" id="UP001589906">
    <property type="component" value="Unassembled WGS sequence"/>
</dbReference>
<dbReference type="InterPro" id="IPR012347">
    <property type="entry name" value="Ferritin-like"/>
</dbReference>
<dbReference type="NCBIfam" id="TIGR02284">
    <property type="entry name" value="PA2169 family four-helix-bundle protein"/>
    <property type="match status" value="1"/>
</dbReference>
<dbReference type="PIRSF" id="PIRSF029477">
    <property type="entry name" value="UCP029477"/>
    <property type="match status" value="1"/>
</dbReference>